<evidence type="ECO:0000313" key="5">
    <source>
        <dbReference type="EMBL" id="KAK4395451.1"/>
    </source>
</evidence>
<proteinExistence type="predicted"/>
<dbReference type="PANTHER" id="PTHR13780:SF131">
    <property type="entry name" value="SUCROSE NONFERMENTING 4-LIKE PROTEIN ISOFORM X1"/>
    <property type="match status" value="1"/>
</dbReference>
<gene>
    <name evidence="5" type="ORF">Sango_1699400</name>
</gene>
<dbReference type="InterPro" id="IPR013783">
    <property type="entry name" value="Ig-like_fold"/>
</dbReference>
<reference evidence="5" key="1">
    <citation type="submission" date="2020-06" db="EMBL/GenBank/DDBJ databases">
        <authorList>
            <person name="Li T."/>
            <person name="Hu X."/>
            <person name="Zhang T."/>
            <person name="Song X."/>
            <person name="Zhang H."/>
            <person name="Dai N."/>
            <person name="Sheng W."/>
            <person name="Hou X."/>
            <person name="Wei L."/>
        </authorList>
    </citation>
    <scope>NUCLEOTIDE SEQUENCE</scope>
    <source>
        <strain evidence="5">K16</strain>
        <tissue evidence="5">Leaf</tissue>
    </source>
</reference>
<dbReference type="InterPro" id="IPR014756">
    <property type="entry name" value="Ig_E-set"/>
</dbReference>
<sequence>MVQTPFTWRYGGHQVFLSGSFSGWSERMPMFLVEGSENIFQRIIDLPPGCYQYKFLVDGTWRVDQQQICDLDEYGTMNNIVLVSGTELTSPDLNAEAFRPSTSRGSSSAGPLNEPVLQLSDGEMDVFRQVLSMHLLASSTYELIPNSGKVLALDVEVDVEQAFHVMYDSDSQLCLCGMKTEDRWWDVNCFRFYFDFTSELEVRTIATWKDWKLQHHRDIIRAMVPLLRRPLIHVRMIPWQTWLQGFCKITFLLFPLYIQWTDTLLLFTYCVPCWNIKGNFKNHLGYLNLLQQPVGYLPLGTWSIEVRRALGRPLLTLHPNDPLNTALTLLLEAQISSIPIVDKSGIFINIYSRSDITSLAKDNIYTRVQLNQMTVSQALELTAERGRDRYKTCTRFDSLYRVMELLSEPDMRRVIVVEASSRRVEGIITLRDVFNFFSRTLITKN</sequence>
<evidence type="ECO:0000256" key="2">
    <source>
        <dbReference type="ARBA" id="ARBA00023122"/>
    </source>
</evidence>
<evidence type="ECO:0000259" key="4">
    <source>
        <dbReference type="PROSITE" id="PS51371"/>
    </source>
</evidence>
<dbReference type="InterPro" id="IPR000644">
    <property type="entry name" value="CBS_dom"/>
</dbReference>
<reference evidence="5" key="2">
    <citation type="journal article" date="2024" name="Plant">
        <title>Genomic evolution and insights into agronomic trait innovations of Sesamum species.</title>
        <authorList>
            <person name="Miao H."/>
            <person name="Wang L."/>
            <person name="Qu L."/>
            <person name="Liu H."/>
            <person name="Sun Y."/>
            <person name="Le M."/>
            <person name="Wang Q."/>
            <person name="Wei S."/>
            <person name="Zheng Y."/>
            <person name="Lin W."/>
            <person name="Duan Y."/>
            <person name="Cao H."/>
            <person name="Xiong S."/>
            <person name="Wang X."/>
            <person name="Wei L."/>
            <person name="Li C."/>
            <person name="Ma Q."/>
            <person name="Ju M."/>
            <person name="Zhao R."/>
            <person name="Li G."/>
            <person name="Mu C."/>
            <person name="Tian Q."/>
            <person name="Mei H."/>
            <person name="Zhang T."/>
            <person name="Gao T."/>
            <person name="Zhang H."/>
        </authorList>
    </citation>
    <scope>NUCLEOTIDE SEQUENCE</scope>
    <source>
        <strain evidence="5">K16</strain>
    </source>
</reference>
<evidence type="ECO:0000313" key="6">
    <source>
        <dbReference type="Proteomes" id="UP001289374"/>
    </source>
</evidence>
<organism evidence="5 6">
    <name type="scientific">Sesamum angolense</name>
    <dbReference type="NCBI Taxonomy" id="2727404"/>
    <lineage>
        <taxon>Eukaryota</taxon>
        <taxon>Viridiplantae</taxon>
        <taxon>Streptophyta</taxon>
        <taxon>Embryophyta</taxon>
        <taxon>Tracheophyta</taxon>
        <taxon>Spermatophyta</taxon>
        <taxon>Magnoliopsida</taxon>
        <taxon>eudicotyledons</taxon>
        <taxon>Gunneridae</taxon>
        <taxon>Pentapetalae</taxon>
        <taxon>asterids</taxon>
        <taxon>lamiids</taxon>
        <taxon>Lamiales</taxon>
        <taxon>Pedaliaceae</taxon>
        <taxon>Sesamum</taxon>
    </lineage>
</organism>
<dbReference type="EMBL" id="JACGWL010000009">
    <property type="protein sequence ID" value="KAK4395451.1"/>
    <property type="molecule type" value="Genomic_DNA"/>
</dbReference>
<dbReference type="Pfam" id="PF16561">
    <property type="entry name" value="AMPK1_CBM"/>
    <property type="match status" value="1"/>
</dbReference>
<dbReference type="PANTHER" id="PTHR13780">
    <property type="entry name" value="AMP-ACTIVATED PROTEIN KINASE, GAMMA REGULATORY SUBUNIT"/>
    <property type="match status" value="1"/>
</dbReference>
<keyword evidence="6" id="KW-1185">Reference proteome</keyword>
<keyword evidence="1" id="KW-0677">Repeat</keyword>
<evidence type="ECO:0000256" key="3">
    <source>
        <dbReference type="PROSITE-ProRule" id="PRU00703"/>
    </source>
</evidence>
<dbReference type="InterPro" id="IPR050511">
    <property type="entry name" value="AMPK_gamma/SDS23_families"/>
</dbReference>
<dbReference type="AlphaFoldDB" id="A0AAE2BRU6"/>
<dbReference type="Gene3D" id="2.60.40.10">
    <property type="entry name" value="Immunoglobulins"/>
    <property type="match status" value="1"/>
</dbReference>
<dbReference type="Proteomes" id="UP001289374">
    <property type="component" value="Unassembled WGS sequence"/>
</dbReference>
<dbReference type="CDD" id="cd02859">
    <property type="entry name" value="E_set_AMPKbeta_like_N"/>
    <property type="match status" value="1"/>
</dbReference>
<keyword evidence="2 3" id="KW-0129">CBS domain</keyword>
<dbReference type="SUPFAM" id="SSF54631">
    <property type="entry name" value="CBS-domain pair"/>
    <property type="match status" value="1"/>
</dbReference>
<dbReference type="Pfam" id="PF00571">
    <property type="entry name" value="CBS"/>
    <property type="match status" value="2"/>
</dbReference>
<dbReference type="PROSITE" id="PS51371">
    <property type="entry name" value="CBS"/>
    <property type="match status" value="2"/>
</dbReference>
<dbReference type="SUPFAM" id="SSF81296">
    <property type="entry name" value="E set domains"/>
    <property type="match status" value="1"/>
</dbReference>
<comment type="caution">
    <text evidence="5">The sequence shown here is derived from an EMBL/GenBank/DDBJ whole genome shotgun (WGS) entry which is preliminary data.</text>
</comment>
<dbReference type="Gene3D" id="3.10.580.10">
    <property type="entry name" value="CBS-domain"/>
    <property type="match status" value="2"/>
</dbReference>
<dbReference type="GO" id="GO:0009507">
    <property type="term" value="C:chloroplast"/>
    <property type="evidence" value="ECO:0007669"/>
    <property type="project" value="UniProtKB-ARBA"/>
</dbReference>
<name>A0AAE2BRU6_9LAMI</name>
<protein>
    <submittedName>
        <fullName evidence="5">Sucrose nonfermenting 4-like protein</fullName>
    </submittedName>
</protein>
<dbReference type="InterPro" id="IPR032640">
    <property type="entry name" value="AMPK1_CBM"/>
</dbReference>
<dbReference type="SMART" id="SM00116">
    <property type="entry name" value="CBS"/>
    <property type="match status" value="2"/>
</dbReference>
<feature type="domain" description="CBS" evidence="4">
    <location>
        <begin position="383"/>
        <end position="444"/>
    </location>
</feature>
<evidence type="ECO:0000256" key="1">
    <source>
        <dbReference type="ARBA" id="ARBA00022737"/>
    </source>
</evidence>
<feature type="domain" description="CBS" evidence="4">
    <location>
        <begin position="310"/>
        <end position="366"/>
    </location>
</feature>
<accession>A0AAE2BRU6</accession>
<dbReference type="InterPro" id="IPR046342">
    <property type="entry name" value="CBS_dom_sf"/>
</dbReference>